<proteinExistence type="predicted"/>
<comment type="caution">
    <text evidence="1">The sequence shown here is derived from an EMBL/GenBank/DDBJ whole genome shotgun (WGS) entry which is preliminary data.</text>
</comment>
<protein>
    <submittedName>
        <fullName evidence="1">Uncharacterized protein</fullName>
    </submittedName>
</protein>
<dbReference type="EMBL" id="BLIR01000001">
    <property type="protein sequence ID" value="GFE35848.1"/>
    <property type="molecule type" value="Genomic_DNA"/>
</dbReference>
<dbReference type="Proteomes" id="UP000431826">
    <property type="component" value="Unassembled WGS sequence"/>
</dbReference>
<evidence type="ECO:0000313" key="2">
    <source>
        <dbReference type="Proteomes" id="UP000431826"/>
    </source>
</evidence>
<gene>
    <name evidence="1" type="ORF">Stube_05210</name>
</gene>
<organism evidence="1 2">
    <name type="scientific">Streptomyces tubercidicus</name>
    <dbReference type="NCBI Taxonomy" id="47759"/>
    <lineage>
        <taxon>Bacteria</taxon>
        <taxon>Bacillati</taxon>
        <taxon>Actinomycetota</taxon>
        <taxon>Actinomycetes</taxon>
        <taxon>Kitasatosporales</taxon>
        <taxon>Streptomycetaceae</taxon>
        <taxon>Streptomyces</taxon>
    </lineage>
</organism>
<sequence length="89" mass="10086">MPLIALIVLGFAMGYWIRRRANHQEHDLDASFPRLVRPSRSHVPGPGPFQHHGTLPHLPSLARKVKIPPDERAFKATEETTHVRIEAPN</sequence>
<keyword evidence="2" id="KW-1185">Reference proteome</keyword>
<dbReference type="AlphaFoldDB" id="A0A640UIH4"/>
<name>A0A640UIH4_9ACTN</name>
<accession>A0A640UIH4</accession>
<reference evidence="1 2" key="1">
    <citation type="submission" date="2019-12" db="EMBL/GenBank/DDBJ databases">
        <title>Whole genome shotgun sequence of Streptomyces tubercidicus NBRC 13090.</title>
        <authorList>
            <person name="Ichikawa N."/>
            <person name="Kimura A."/>
            <person name="Kitahashi Y."/>
            <person name="Komaki H."/>
            <person name="Tamura T."/>
        </authorList>
    </citation>
    <scope>NUCLEOTIDE SEQUENCE [LARGE SCALE GENOMIC DNA]</scope>
    <source>
        <strain evidence="1 2">NBRC 13090</strain>
    </source>
</reference>
<evidence type="ECO:0000313" key="1">
    <source>
        <dbReference type="EMBL" id="GFE35848.1"/>
    </source>
</evidence>